<reference evidence="2 3" key="1">
    <citation type="submission" date="2021-07" db="EMBL/GenBank/DDBJ databases">
        <title>Clostridium weizhouense sp. nov., an anaerobic bacterium isolated from activated sludge of Petroleum wastewater.</title>
        <authorList>
            <person name="Li Q."/>
        </authorList>
    </citation>
    <scope>NUCLEOTIDE SEQUENCE [LARGE SCALE GENOMIC DNA]</scope>
    <source>
        <strain evidence="2 3">YB-6</strain>
    </source>
</reference>
<dbReference type="EMBL" id="JAHXPT010000005">
    <property type="protein sequence ID" value="MBW6410167.1"/>
    <property type="molecule type" value="Genomic_DNA"/>
</dbReference>
<feature type="domain" description="Cupin type-2" evidence="1">
    <location>
        <begin position="99"/>
        <end position="174"/>
    </location>
</feature>
<dbReference type="Proteomes" id="UP001519921">
    <property type="component" value="Unassembled WGS sequence"/>
</dbReference>
<dbReference type="InterPro" id="IPR052538">
    <property type="entry name" value="Flavonoid_dioxygenase-like"/>
</dbReference>
<evidence type="ECO:0000259" key="1">
    <source>
        <dbReference type="Pfam" id="PF07883"/>
    </source>
</evidence>
<organism evidence="2 3">
    <name type="scientific">Clostridium weizhouense</name>
    <dbReference type="NCBI Taxonomy" id="2859781"/>
    <lineage>
        <taxon>Bacteria</taxon>
        <taxon>Bacillati</taxon>
        <taxon>Bacillota</taxon>
        <taxon>Clostridia</taxon>
        <taxon>Eubacteriales</taxon>
        <taxon>Clostridiaceae</taxon>
        <taxon>Clostridium</taxon>
    </lineage>
</organism>
<dbReference type="PANTHER" id="PTHR43346">
    <property type="entry name" value="LIGAND BINDING DOMAIN PROTEIN, PUTATIVE (AFU_ORTHOLOGUE AFUA_6G14370)-RELATED"/>
    <property type="match status" value="1"/>
</dbReference>
<dbReference type="InterPro" id="IPR013096">
    <property type="entry name" value="Cupin_2"/>
</dbReference>
<dbReference type="Pfam" id="PF07883">
    <property type="entry name" value="Cupin_2"/>
    <property type="match status" value="1"/>
</dbReference>
<dbReference type="CDD" id="cd02223">
    <property type="entry name" value="cupin_Bh2720-like"/>
    <property type="match status" value="1"/>
</dbReference>
<dbReference type="InterPro" id="IPR011051">
    <property type="entry name" value="RmlC_Cupin_sf"/>
</dbReference>
<proteinExistence type="predicted"/>
<evidence type="ECO:0000313" key="3">
    <source>
        <dbReference type="Proteomes" id="UP001519921"/>
    </source>
</evidence>
<protein>
    <submittedName>
        <fullName evidence="2">Cupin domain-containing protein</fullName>
    </submittedName>
</protein>
<keyword evidence="3" id="KW-1185">Reference proteome</keyword>
<dbReference type="SUPFAM" id="SSF51182">
    <property type="entry name" value="RmlC-like cupins"/>
    <property type="match status" value="1"/>
</dbReference>
<dbReference type="PANTHER" id="PTHR43346:SF1">
    <property type="entry name" value="QUERCETIN 2,3-DIOXYGENASE-RELATED"/>
    <property type="match status" value="1"/>
</dbReference>
<gene>
    <name evidence="2" type="ORF">KYD98_08680</name>
</gene>
<sequence length="191" mass="21775">MNNSRMYTSEYYSNSPYHIYNNNWDYPSPHFKAVPYTTLFDDTECGLRFDSSKLEISSNQIVLKDYGPQPLVINIDKATKQNNNFRTGLWTGEHFQVTLMSINVGDDIGLEVHPNTDQFIRIEEGQGLVKMGRSKEILDFQANAHDDFAIIIPAGMWHNIINTGNKPLKVYAIYAPPEHSYGVVDVTKPVE</sequence>
<comment type="caution">
    <text evidence="2">The sequence shown here is derived from an EMBL/GenBank/DDBJ whole genome shotgun (WGS) entry which is preliminary data.</text>
</comment>
<dbReference type="Gene3D" id="2.60.120.10">
    <property type="entry name" value="Jelly Rolls"/>
    <property type="match status" value="1"/>
</dbReference>
<accession>A0ABS7AND0</accession>
<dbReference type="InterPro" id="IPR014710">
    <property type="entry name" value="RmlC-like_jellyroll"/>
</dbReference>
<dbReference type="RefSeq" id="WP_219779260.1">
    <property type="nucleotide sequence ID" value="NZ_JAHXPT010000005.1"/>
</dbReference>
<evidence type="ECO:0000313" key="2">
    <source>
        <dbReference type="EMBL" id="MBW6410167.1"/>
    </source>
</evidence>
<name>A0ABS7AND0_9CLOT</name>